<dbReference type="InterPro" id="IPR005024">
    <property type="entry name" value="Snf7_fam"/>
</dbReference>
<keyword evidence="5" id="KW-0653">Protein transport</keyword>
<comment type="similarity">
    <text evidence="2">Belongs to the SNF7 family.</text>
</comment>
<evidence type="ECO:0000256" key="3">
    <source>
        <dbReference type="ARBA" id="ARBA00022448"/>
    </source>
</evidence>
<name>A0AAV7K1L9_9METZ</name>
<evidence type="ECO:0000313" key="10">
    <source>
        <dbReference type="Proteomes" id="UP001165289"/>
    </source>
</evidence>
<dbReference type="GO" id="GO:0032511">
    <property type="term" value="P:late endosome to vacuole transport via multivesicular body sorting pathway"/>
    <property type="evidence" value="ECO:0007669"/>
    <property type="project" value="TreeGrafter"/>
</dbReference>
<dbReference type="Gene3D" id="1.10.287.1060">
    <property type="entry name" value="ESAT-6-like"/>
    <property type="match status" value="1"/>
</dbReference>
<dbReference type="Proteomes" id="UP001165289">
    <property type="component" value="Unassembled WGS sequence"/>
</dbReference>
<sequence length="218" mass="24658">MGALLARIFNRDQQNAPPPINRAHDVSQQDQAVLDLKLQRDKLKRYQNKLEIQMEKERELAKKLLRDGKRDKAKLLLKKKKYTESLLEKTDGQLSNLETMVGNLEYAQIEMKVVEGLKSGNEALTMLHKIMSIEDVESLIADTQDAIEYQKEIDELLGTRLTQEDEESLLKELEQITQGEDEALINQLPAAPVGGLEDEIAPVRGASKQPEKRTAIAT</sequence>
<feature type="compositionally biased region" description="Basic and acidic residues" evidence="8">
    <location>
        <begin position="209"/>
        <end position="218"/>
    </location>
</feature>
<keyword evidence="10" id="KW-1185">Reference proteome</keyword>
<comment type="subcellular location">
    <subcellularLocation>
        <location evidence="1">Endosome membrane</location>
    </subcellularLocation>
</comment>
<reference evidence="9 10" key="1">
    <citation type="journal article" date="2023" name="BMC Biol.">
        <title>The compact genome of the sponge Oopsacas minuta (Hexactinellida) is lacking key metazoan core genes.</title>
        <authorList>
            <person name="Santini S."/>
            <person name="Schenkelaars Q."/>
            <person name="Jourda C."/>
            <person name="Duchesne M."/>
            <person name="Belahbib H."/>
            <person name="Rocher C."/>
            <person name="Selva M."/>
            <person name="Riesgo A."/>
            <person name="Vervoort M."/>
            <person name="Leys S.P."/>
            <person name="Kodjabachian L."/>
            <person name="Le Bivic A."/>
            <person name="Borchiellini C."/>
            <person name="Claverie J.M."/>
            <person name="Renard E."/>
        </authorList>
    </citation>
    <scope>NUCLEOTIDE SEQUENCE [LARGE SCALE GENOMIC DNA]</scope>
    <source>
        <strain evidence="9">SPO-2</strain>
    </source>
</reference>
<evidence type="ECO:0000256" key="8">
    <source>
        <dbReference type="SAM" id="MobiDB-lite"/>
    </source>
</evidence>
<dbReference type="PANTHER" id="PTHR22761">
    <property type="entry name" value="CHARGED MULTIVESICULAR BODY PROTEIN"/>
    <property type="match status" value="1"/>
</dbReference>
<dbReference type="GO" id="GO:0006900">
    <property type="term" value="P:vesicle budding from membrane"/>
    <property type="evidence" value="ECO:0007669"/>
    <property type="project" value="TreeGrafter"/>
</dbReference>
<dbReference type="AlphaFoldDB" id="A0AAV7K1L9"/>
<dbReference type="GO" id="GO:0005771">
    <property type="term" value="C:multivesicular body"/>
    <property type="evidence" value="ECO:0007669"/>
    <property type="project" value="TreeGrafter"/>
</dbReference>
<evidence type="ECO:0000256" key="5">
    <source>
        <dbReference type="ARBA" id="ARBA00022927"/>
    </source>
</evidence>
<dbReference type="EMBL" id="JAKMXF010000210">
    <property type="protein sequence ID" value="KAI6655062.1"/>
    <property type="molecule type" value="Genomic_DNA"/>
</dbReference>
<evidence type="ECO:0000313" key="9">
    <source>
        <dbReference type="EMBL" id="KAI6655062.1"/>
    </source>
</evidence>
<feature type="region of interest" description="Disordered" evidence="8">
    <location>
        <begin position="196"/>
        <end position="218"/>
    </location>
</feature>
<keyword evidence="3" id="KW-0813">Transport</keyword>
<evidence type="ECO:0000256" key="7">
    <source>
        <dbReference type="SAM" id="Coils"/>
    </source>
</evidence>
<evidence type="ECO:0000256" key="6">
    <source>
        <dbReference type="ARBA" id="ARBA00023136"/>
    </source>
</evidence>
<proteinExistence type="inferred from homology"/>
<dbReference type="GO" id="GO:0015031">
    <property type="term" value="P:protein transport"/>
    <property type="evidence" value="ECO:0007669"/>
    <property type="project" value="UniProtKB-KW"/>
</dbReference>
<dbReference type="PANTHER" id="PTHR22761:SF5">
    <property type="entry name" value="CHARGED MULTIVESICULAR BODY PROTEIN 6"/>
    <property type="match status" value="1"/>
</dbReference>
<organism evidence="9 10">
    <name type="scientific">Oopsacas minuta</name>
    <dbReference type="NCBI Taxonomy" id="111878"/>
    <lineage>
        <taxon>Eukaryota</taxon>
        <taxon>Metazoa</taxon>
        <taxon>Porifera</taxon>
        <taxon>Hexactinellida</taxon>
        <taxon>Hexasterophora</taxon>
        <taxon>Lyssacinosida</taxon>
        <taxon>Leucopsacidae</taxon>
        <taxon>Oopsacas</taxon>
    </lineage>
</organism>
<dbReference type="Pfam" id="PF03357">
    <property type="entry name" value="Snf7"/>
    <property type="match status" value="1"/>
</dbReference>
<evidence type="ECO:0000256" key="2">
    <source>
        <dbReference type="ARBA" id="ARBA00006190"/>
    </source>
</evidence>
<comment type="caution">
    <text evidence="9">The sequence shown here is derived from an EMBL/GenBank/DDBJ whole genome shotgun (WGS) entry which is preliminary data.</text>
</comment>
<evidence type="ECO:0000256" key="1">
    <source>
        <dbReference type="ARBA" id="ARBA00004608"/>
    </source>
</evidence>
<protein>
    <submittedName>
        <fullName evidence="9">Charged multivesicular body protein 6-like</fullName>
    </submittedName>
</protein>
<evidence type="ECO:0000256" key="4">
    <source>
        <dbReference type="ARBA" id="ARBA00022753"/>
    </source>
</evidence>
<feature type="coiled-coil region" evidence="7">
    <location>
        <begin position="36"/>
        <end position="67"/>
    </location>
</feature>
<keyword evidence="6" id="KW-0472">Membrane</keyword>
<keyword evidence="7" id="KW-0175">Coiled coil</keyword>
<keyword evidence="4" id="KW-0967">Endosome</keyword>
<dbReference type="GO" id="GO:0000815">
    <property type="term" value="C:ESCRT III complex"/>
    <property type="evidence" value="ECO:0007669"/>
    <property type="project" value="TreeGrafter"/>
</dbReference>
<accession>A0AAV7K1L9</accession>
<gene>
    <name evidence="9" type="ORF">LOD99_2351</name>
</gene>